<name>A0A5A9PE55_9TELE</name>
<protein>
    <submittedName>
        <fullName evidence="1">Uncharacterized protein</fullName>
    </submittedName>
</protein>
<dbReference type="AlphaFoldDB" id="A0A5A9PE55"/>
<proteinExistence type="predicted"/>
<organism evidence="1 2">
    <name type="scientific">Triplophysa tibetana</name>
    <dbReference type="NCBI Taxonomy" id="1572043"/>
    <lineage>
        <taxon>Eukaryota</taxon>
        <taxon>Metazoa</taxon>
        <taxon>Chordata</taxon>
        <taxon>Craniata</taxon>
        <taxon>Vertebrata</taxon>
        <taxon>Euteleostomi</taxon>
        <taxon>Actinopterygii</taxon>
        <taxon>Neopterygii</taxon>
        <taxon>Teleostei</taxon>
        <taxon>Ostariophysi</taxon>
        <taxon>Cypriniformes</taxon>
        <taxon>Nemacheilidae</taxon>
        <taxon>Triplophysa</taxon>
    </lineage>
</organism>
<sequence>MDAKPEFPVIISVACEGFEAFLRHLRLASSLADPPLRSVRAAGILRPSAVEAIEVVPLSAMLPVMSVAMLCVWAFTLKPSQVQESVPDPSQVHESVSEPTEVHKSFLSQVQSKTWFPVQVRSLHSSHRSSWTHLSHRVRLEHHLRHLHDSQLLQLSLLCPGRSPLLCLHHHDYCHQLCLWTPPTKLLNPPWPLPPVPSAPTIALFWFMPSTDSVLTNAAQISASCPAG</sequence>
<dbReference type="EMBL" id="SOYY01000007">
    <property type="protein sequence ID" value="KAA0718957.1"/>
    <property type="molecule type" value="Genomic_DNA"/>
</dbReference>
<dbReference type="Proteomes" id="UP000324632">
    <property type="component" value="Chromosome 7"/>
</dbReference>
<gene>
    <name evidence="1" type="ORF">E1301_Tti007726</name>
</gene>
<accession>A0A5A9PE55</accession>
<evidence type="ECO:0000313" key="2">
    <source>
        <dbReference type="Proteomes" id="UP000324632"/>
    </source>
</evidence>
<comment type="caution">
    <text evidence="1">The sequence shown here is derived from an EMBL/GenBank/DDBJ whole genome shotgun (WGS) entry which is preliminary data.</text>
</comment>
<keyword evidence="2" id="KW-1185">Reference proteome</keyword>
<reference evidence="1 2" key="1">
    <citation type="journal article" date="2019" name="Mol. Ecol. Resour.">
        <title>Chromosome-level genome assembly of Triplophysa tibetana, a fish adapted to the harsh high-altitude environment of the Tibetan Plateau.</title>
        <authorList>
            <person name="Yang X."/>
            <person name="Liu H."/>
            <person name="Ma Z."/>
            <person name="Zou Y."/>
            <person name="Zou M."/>
            <person name="Mao Y."/>
            <person name="Li X."/>
            <person name="Wang H."/>
            <person name="Chen T."/>
            <person name="Wang W."/>
            <person name="Yang R."/>
        </authorList>
    </citation>
    <scope>NUCLEOTIDE SEQUENCE [LARGE SCALE GENOMIC DNA]</scope>
    <source>
        <strain evidence="1">TTIB1903HZAU</strain>
        <tissue evidence="1">Muscle</tissue>
    </source>
</reference>
<evidence type="ECO:0000313" key="1">
    <source>
        <dbReference type="EMBL" id="KAA0718957.1"/>
    </source>
</evidence>